<feature type="non-terminal residue" evidence="2">
    <location>
        <position position="1"/>
    </location>
</feature>
<sequence length="287" mass="33092">MDFDNYEYVTPSGYDEGNSKNNYAKRSGGCESMETQEICGQEIKNMISHYEKAANDLIAAGSIVHIYIVVRQEKKYCGMRSFVELRVPDEKESCGFQRDVELVNANETEEKDADSETKPNDVLPMALLNLLQTLKTIESNPLLERYRGKNCYWIHIKHPMAAIYFTHEINYMQFFGLKSKNGENLRYVDTIKGIHQQLGKLDAVIKGDVNFYDKKNDMDDNVLSFFKEPYAFVPDPEWLAKYKKTKNYKSKILVGTPLTNLKSNRQPKRTHAQIEIPENSQNTQTNS</sequence>
<evidence type="ECO:0000313" key="2">
    <source>
        <dbReference type="EMBL" id="CAG8809230.1"/>
    </source>
</evidence>
<accession>A0A9N9P6P1</accession>
<dbReference type="EMBL" id="CAJVPY010044834">
    <property type="protein sequence ID" value="CAG8809230.1"/>
    <property type="molecule type" value="Genomic_DNA"/>
</dbReference>
<feature type="compositionally biased region" description="Polar residues" evidence="1">
    <location>
        <begin position="278"/>
        <end position="287"/>
    </location>
</feature>
<proteinExistence type="predicted"/>
<evidence type="ECO:0000313" key="3">
    <source>
        <dbReference type="Proteomes" id="UP000789405"/>
    </source>
</evidence>
<name>A0A9N9P6P1_9GLOM</name>
<gene>
    <name evidence="2" type="ORF">DERYTH_LOCUS25055</name>
</gene>
<feature type="region of interest" description="Disordered" evidence="1">
    <location>
        <begin position="260"/>
        <end position="287"/>
    </location>
</feature>
<dbReference type="OrthoDB" id="2483981at2759"/>
<organism evidence="2 3">
    <name type="scientific">Dentiscutata erythropus</name>
    <dbReference type="NCBI Taxonomy" id="1348616"/>
    <lineage>
        <taxon>Eukaryota</taxon>
        <taxon>Fungi</taxon>
        <taxon>Fungi incertae sedis</taxon>
        <taxon>Mucoromycota</taxon>
        <taxon>Glomeromycotina</taxon>
        <taxon>Glomeromycetes</taxon>
        <taxon>Diversisporales</taxon>
        <taxon>Gigasporaceae</taxon>
        <taxon>Dentiscutata</taxon>
    </lineage>
</organism>
<dbReference type="AlphaFoldDB" id="A0A9N9P6P1"/>
<comment type="caution">
    <text evidence="2">The sequence shown here is derived from an EMBL/GenBank/DDBJ whole genome shotgun (WGS) entry which is preliminary data.</text>
</comment>
<protein>
    <submittedName>
        <fullName evidence="2">23988_t:CDS:1</fullName>
    </submittedName>
</protein>
<reference evidence="2" key="1">
    <citation type="submission" date="2021-06" db="EMBL/GenBank/DDBJ databases">
        <authorList>
            <person name="Kallberg Y."/>
            <person name="Tangrot J."/>
            <person name="Rosling A."/>
        </authorList>
    </citation>
    <scope>NUCLEOTIDE SEQUENCE</scope>
    <source>
        <strain evidence="2">MA453B</strain>
    </source>
</reference>
<evidence type="ECO:0000256" key="1">
    <source>
        <dbReference type="SAM" id="MobiDB-lite"/>
    </source>
</evidence>
<keyword evidence="3" id="KW-1185">Reference proteome</keyword>
<dbReference type="Proteomes" id="UP000789405">
    <property type="component" value="Unassembled WGS sequence"/>
</dbReference>